<evidence type="ECO:0000256" key="3">
    <source>
        <dbReference type="ARBA" id="ARBA00022989"/>
    </source>
</evidence>
<feature type="transmembrane region" description="Helical" evidence="7">
    <location>
        <begin position="216"/>
        <end position="244"/>
    </location>
</feature>
<keyword evidence="4 7" id="KW-0472">Membrane</keyword>
<dbReference type="PANTHER" id="PTHR46641:SF25">
    <property type="entry name" value="CNMAMIDE RECEPTOR-RELATED"/>
    <property type="match status" value="1"/>
</dbReference>
<dbReference type="Gene3D" id="1.20.1070.10">
    <property type="entry name" value="Rhodopsin 7-helix transmembrane proteins"/>
    <property type="match status" value="1"/>
</dbReference>
<dbReference type="STRING" id="283909.R7UUD3"/>
<comment type="subcellular location">
    <subcellularLocation>
        <location evidence="1">Membrane</location>
    </subcellularLocation>
</comment>
<keyword evidence="3 7" id="KW-1133">Transmembrane helix</keyword>
<evidence type="ECO:0000256" key="7">
    <source>
        <dbReference type="SAM" id="Phobius"/>
    </source>
</evidence>
<evidence type="ECO:0000256" key="1">
    <source>
        <dbReference type="ARBA" id="ARBA00004370"/>
    </source>
</evidence>
<keyword evidence="2 5" id="KW-0812">Transmembrane</keyword>
<keyword evidence="5" id="KW-0297">G-protein coupled receptor</keyword>
<reference evidence="10" key="3">
    <citation type="submission" date="2015-06" db="UniProtKB">
        <authorList>
            <consortium name="EnsemblMetazoa"/>
        </authorList>
    </citation>
    <scope>IDENTIFICATION</scope>
</reference>
<reference evidence="11" key="1">
    <citation type="submission" date="2012-12" db="EMBL/GenBank/DDBJ databases">
        <authorList>
            <person name="Hellsten U."/>
            <person name="Grimwood J."/>
            <person name="Chapman J.A."/>
            <person name="Shapiro H."/>
            <person name="Aerts A."/>
            <person name="Otillar R.P."/>
            <person name="Terry A.Y."/>
            <person name="Boore J.L."/>
            <person name="Simakov O."/>
            <person name="Marletaz F."/>
            <person name="Cho S.-J."/>
            <person name="Edsinger-Gonzales E."/>
            <person name="Havlak P."/>
            <person name="Kuo D.-H."/>
            <person name="Larsson T."/>
            <person name="Lv J."/>
            <person name="Arendt D."/>
            <person name="Savage R."/>
            <person name="Osoegawa K."/>
            <person name="de Jong P."/>
            <person name="Lindberg D.R."/>
            <person name="Seaver E.C."/>
            <person name="Weisblat D.A."/>
            <person name="Putnam N.H."/>
            <person name="Grigoriev I.V."/>
            <person name="Rokhsar D.S."/>
        </authorList>
    </citation>
    <scope>NUCLEOTIDE SEQUENCE</scope>
    <source>
        <strain evidence="11">I ESC-2004</strain>
    </source>
</reference>
<dbReference type="PROSITE" id="PS00237">
    <property type="entry name" value="G_PROTEIN_RECEP_F1_1"/>
    <property type="match status" value="1"/>
</dbReference>
<sequence length="422" mass="47203">MEDDNYTYRVLGPGQSDRGYNLSQNATATSSTPQDGRSISQLIWVFAGPVIFFVGIVGNALILLVMAKKRMRGTTTSVYLRLMAFADLCVLITGMIPEWLEQADILVFKYIHPATCKLEKFTFYTSADTAIWILVIFTVDRFIAVCFPLEKKDYCLPSRSKYFATGALLLAVTKNFHVFWTRGAEYITVDNSTVLKSNCGRPTPEFKYFEFYVRPWIAFTTVNALPFCVILVCNIFIIRALIAVKKLRSEQAIVSNSDRQLFQMSLMCLSASFSFLVCITPSIILLIGRPHWTGSTAYDISKGISNQLVYVNHSINFFLYCVTGKRFRVVLVHLLTKFSGGGSNDSMDTRTTVYRTTIASAKINAKNGNLLTGSIASSTPRCTPRPSPMSSPKRTIKALNKTPEASPFLTKKNTNHRNESSL</sequence>
<evidence type="ECO:0000313" key="9">
    <source>
        <dbReference type="EMBL" id="ELU09778.1"/>
    </source>
</evidence>
<evidence type="ECO:0000259" key="8">
    <source>
        <dbReference type="PROSITE" id="PS50262"/>
    </source>
</evidence>
<organism evidence="9">
    <name type="scientific">Capitella teleta</name>
    <name type="common">Polychaete worm</name>
    <dbReference type="NCBI Taxonomy" id="283909"/>
    <lineage>
        <taxon>Eukaryota</taxon>
        <taxon>Metazoa</taxon>
        <taxon>Spiralia</taxon>
        <taxon>Lophotrochozoa</taxon>
        <taxon>Annelida</taxon>
        <taxon>Polychaeta</taxon>
        <taxon>Sedentaria</taxon>
        <taxon>Scolecida</taxon>
        <taxon>Capitellidae</taxon>
        <taxon>Capitella</taxon>
    </lineage>
</organism>
<dbReference type="PANTHER" id="PTHR46641">
    <property type="entry name" value="FMRFAMIDE RECEPTOR-RELATED"/>
    <property type="match status" value="1"/>
</dbReference>
<feature type="region of interest" description="Disordered" evidence="6">
    <location>
        <begin position="11"/>
        <end position="35"/>
    </location>
</feature>
<proteinExistence type="inferred from homology"/>
<gene>
    <name evidence="9" type="ORF">CAPTEDRAFT_169933</name>
</gene>
<comment type="similarity">
    <text evidence="5">Belongs to the G-protein coupled receptor 1 family.</text>
</comment>
<evidence type="ECO:0000256" key="6">
    <source>
        <dbReference type="SAM" id="MobiDB-lite"/>
    </source>
</evidence>
<reference evidence="9 11" key="2">
    <citation type="journal article" date="2013" name="Nature">
        <title>Insights into bilaterian evolution from three spiralian genomes.</title>
        <authorList>
            <person name="Simakov O."/>
            <person name="Marletaz F."/>
            <person name="Cho S.J."/>
            <person name="Edsinger-Gonzales E."/>
            <person name="Havlak P."/>
            <person name="Hellsten U."/>
            <person name="Kuo D.H."/>
            <person name="Larsson T."/>
            <person name="Lv J."/>
            <person name="Arendt D."/>
            <person name="Savage R."/>
            <person name="Osoegawa K."/>
            <person name="de Jong P."/>
            <person name="Grimwood J."/>
            <person name="Chapman J.A."/>
            <person name="Shapiro H."/>
            <person name="Aerts A."/>
            <person name="Otillar R.P."/>
            <person name="Terry A.Y."/>
            <person name="Boore J.L."/>
            <person name="Grigoriev I.V."/>
            <person name="Lindberg D.R."/>
            <person name="Seaver E.C."/>
            <person name="Weisblat D.A."/>
            <person name="Putnam N.H."/>
            <person name="Rokhsar D.S."/>
        </authorList>
    </citation>
    <scope>NUCLEOTIDE SEQUENCE</scope>
    <source>
        <strain evidence="9 11">I ESC-2004</strain>
    </source>
</reference>
<keyword evidence="11" id="KW-1185">Reference proteome</keyword>
<feature type="domain" description="G-protein coupled receptors family 1 profile" evidence="8">
    <location>
        <begin position="58"/>
        <end position="320"/>
    </location>
</feature>
<keyword evidence="5" id="KW-0807">Transducer</keyword>
<dbReference type="EMBL" id="AMQN01006248">
    <property type="status" value="NOT_ANNOTATED_CDS"/>
    <property type="molecule type" value="Genomic_DNA"/>
</dbReference>
<feature type="transmembrane region" description="Helical" evidence="7">
    <location>
        <begin position="42"/>
        <end position="66"/>
    </location>
</feature>
<feature type="transmembrane region" description="Helical" evidence="7">
    <location>
        <begin position="78"/>
        <end position="96"/>
    </location>
</feature>
<dbReference type="InterPro" id="IPR017452">
    <property type="entry name" value="GPCR_Rhodpsn_7TM"/>
</dbReference>
<keyword evidence="5" id="KW-0675">Receptor</keyword>
<feature type="transmembrane region" description="Helical" evidence="7">
    <location>
        <begin position="130"/>
        <end position="150"/>
    </location>
</feature>
<accession>R7UUD3</accession>
<evidence type="ECO:0000313" key="10">
    <source>
        <dbReference type="EnsemblMetazoa" id="CapteP169933"/>
    </source>
</evidence>
<dbReference type="AlphaFoldDB" id="R7UUD3"/>
<dbReference type="PRINTS" id="PR00237">
    <property type="entry name" value="GPCRRHODOPSN"/>
</dbReference>
<feature type="region of interest" description="Disordered" evidence="6">
    <location>
        <begin position="374"/>
        <end position="422"/>
    </location>
</feature>
<dbReference type="GO" id="GO:0016020">
    <property type="term" value="C:membrane"/>
    <property type="evidence" value="ECO:0007669"/>
    <property type="project" value="UniProtKB-SubCell"/>
</dbReference>
<name>R7UUD3_CAPTE</name>
<dbReference type="Proteomes" id="UP000014760">
    <property type="component" value="Unassembled WGS sequence"/>
</dbReference>
<dbReference type="OrthoDB" id="9990906at2759"/>
<feature type="transmembrane region" description="Helical" evidence="7">
    <location>
        <begin position="162"/>
        <end position="180"/>
    </location>
</feature>
<dbReference type="EMBL" id="KB297953">
    <property type="protein sequence ID" value="ELU09778.1"/>
    <property type="molecule type" value="Genomic_DNA"/>
</dbReference>
<dbReference type="InterPro" id="IPR052954">
    <property type="entry name" value="GPCR-Ligand_Int"/>
</dbReference>
<dbReference type="HOGENOM" id="CLU_009579_24_7_1"/>
<dbReference type="CDD" id="cd14978">
    <property type="entry name" value="7tmA_FMRFamide_R-like"/>
    <property type="match status" value="1"/>
</dbReference>
<dbReference type="SUPFAM" id="SSF81321">
    <property type="entry name" value="Family A G protein-coupled receptor-like"/>
    <property type="match status" value="1"/>
</dbReference>
<dbReference type="OMA" id="WLTILND"/>
<dbReference type="EnsemblMetazoa" id="CapteT169933">
    <property type="protein sequence ID" value="CapteP169933"/>
    <property type="gene ID" value="CapteG169933"/>
</dbReference>
<dbReference type="PROSITE" id="PS50262">
    <property type="entry name" value="G_PROTEIN_RECEP_F1_2"/>
    <property type="match status" value="1"/>
</dbReference>
<dbReference type="GO" id="GO:0004930">
    <property type="term" value="F:G protein-coupled receptor activity"/>
    <property type="evidence" value="ECO:0007669"/>
    <property type="project" value="UniProtKB-KW"/>
</dbReference>
<feature type="transmembrane region" description="Helical" evidence="7">
    <location>
        <begin position="265"/>
        <end position="287"/>
    </location>
</feature>
<protein>
    <recommendedName>
        <fullName evidence="8">G-protein coupled receptors family 1 profile domain-containing protein</fullName>
    </recommendedName>
</protein>
<evidence type="ECO:0000256" key="5">
    <source>
        <dbReference type="RuleBase" id="RU000688"/>
    </source>
</evidence>
<dbReference type="Pfam" id="PF00001">
    <property type="entry name" value="7tm_1"/>
    <property type="match status" value="1"/>
</dbReference>
<feature type="compositionally biased region" description="Polar residues" evidence="6">
    <location>
        <begin position="21"/>
        <end position="35"/>
    </location>
</feature>
<evidence type="ECO:0000313" key="11">
    <source>
        <dbReference type="Proteomes" id="UP000014760"/>
    </source>
</evidence>
<dbReference type="InterPro" id="IPR000276">
    <property type="entry name" value="GPCR_Rhodpsn"/>
</dbReference>
<evidence type="ECO:0000256" key="4">
    <source>
        <dbReference type="ARBA" id="ARBA00023136"/>
    </source>
</evidence>
<evidence type="ECO:0000256" key="2">
    <source>
        <dbReference type="ARBA" id="ARBA00022692"/>
    </source>
</evidence>